<keyword evidence="2" id="KW-1185">Reference proteome</keyword>
<dbReference type="AlphaFoldDB" id="A0A7W5Z866"/>
<proteinExistence type="predicted"/>
<sequence>MMKRGSGEAGRLPRPIVCVLTLVVGYPACEIAIEGRNGFSRADLNERTSAMARRMTGVCFSGASSAMPVSVGSSILMESRSA</sequence>
<dbReference type="EMBL" id="JACICC010000013">
    <property type="protein sequence ID" value="MBB3811231.1"/>
    <property type="molecule type" value="Genomic_DNA"/>
</dbReference>
<comment type="caution">
    <text evidence="1">The sequence shown here is derived from an EMBL/GenBank/DDBJ whole genome shotgun (WGS) entry which is preliminary data.</text>
</comment>
<dbReference type="Proteomes" id="UP000537592">
    <property type="component" value="Unassembled WGS sequence"/>
</dbReference>
<protein>
    <submittedName>
        <fullName evidence="1">Uncharacterized protein</fullName>
    </submittedName>
</protein>
<evidence type="ECO:0000313" key="1">
    <source>
        <dbReference type="EMBL" id="MBB3811231.1"/>
    </source>
</evidence>
<name>A0A7W5Z866_9HYPH</name>
<gene>
    <name evidence="1" type="ORF">FHS81_003345</name>
</gene>
<organism evidence="1 2">
    <name type="scientific">Pseudochelatococcus contaminans</name>
    <dbReference type="NCBI Taxonomy" id="1538103"/>
    <lineage>
        <taxon>Bacteria</taxon>
        <taxon>Pseudomonadati</taxon>
        <taxon>Pseudomonadota</taxon>
        <taxon>Alphaproteobacteria</taxon>
        <taxon>Hyphomicrobiales</taxon>
        <taxon>Chelatococcaceae</taxon>
        <taxon>Pseudochelatococcus</taxon>
    </lineage>
</organism>
<accession>A0A7W5Z866</accession>
<evidence type="ECO:0000313" key="2">
    <source>
        <dbReference type="Proteomes" id="UP000537592"/>
    </source>
</evidence>
<reference evidence="1 2" key="1">
    <citation type="submission" date="2020-08" db="EMBL/GenBank/DDBJ databases">
        <title>Genomic Encyclopedia of Type Strains, Phase IV (KMG-IV): sequencing the most valuable type-strain genomes for metagenomic binning, comparative biology and taxonomic classification.</title>
        <authorList>
            <person name="Goeker M."/>
        </authorList>
    </citation>
    <scope>NUCLEOTIDE SEQUENCE [LARGE SCALE GENOMIC DNA]</scope>
    <source>
        <strain evidence="1 2">DSM 28760</strain>
    </source>
</reference>